<feature type="domain" description="HDOD" evidence="1">
    <location>
        <begin position="198"/>
        <end position="391"/>
    </location>
</feature>
<dbReference type="InterPro" id="IPR013976">
    <property type="entry name" value="HDOD"/>
</dbReference>
<dbReference type="PATRIC" id="fig|929558.5.peg.2704"/>
<dbReference type="STRING" id="929558.SMGD1_2715"/>
<accession>B6BJJ2</accession>
<evidence type="ECO:0000313" key="2">
    <source>
        <dbReference type="EMBL" id="EHP31237.1"/>
    </source>
</evidence>
<organism evidence="2 3">
    <name type="scientific">Sulfurimonas gotlandica (strain DSM 19862 / JCM 16533 / GD1)</name>
    <dbReference type="NCBI Taxonomy" id="929558"/>
    <lineage>
        <taxon>Bacteria</taxon>
        <taxon>Pseudomonadati</taxon>
        <taxon>Campylobacterota</taxon>
        <taxon>Epsilonproteobacteria</taxon>
        <taxon>Campylobacterales</taxon>
        <taxon>Sulfurimonadaceae</taxon>
        <taxon>Sulfurimonas</taxon>
    </lineage>
</organism>
<sequence length="412" mass="47352">MNSNLYIARQPILDKYDNIFAYELLYRDSNQSSNIKNDRHATVTVLSNVLNKFGVKNLLGDNKAFIKADKKFLMHDVVFYIPKEHFIFAIQANMEITEALEQRIIKLSEMGYLLAINDVLLTKETLDKFSKLLKYITYIKVDVNTPSENLDLLQSSDLVVIFTKVETHDMYDKAKKFNGNYVQGYFFSKPKILEQEKFDPNSLTAINLCNYIMSDSSIDEIVEKFEENHAISLQLLKYVNSGSFHFRQNISSVRQILTLMGRTPLTQWLMLMVYSTNGTLNEQESESPLMQLLKCRTNLMVEVSKQIQDSGVKDLSSKVYFVGVISLLDTLFNVNINTILEELNIDSEIKEAINGGEGVLGDIYMFAKNLEKFDIKAVENFCDKYDIETEELEKLTFEVIQSANEFENSRSA</sequence>
<dbReference type="InterPro" id="IPR052340">
    <property type="entry name" value="RNase_Y/CdgJ"/>
</dbReference>
<accession>H1FTC8</accession>
<comment type="caution">
    <text evidence="2">The sequence shown here is derived from an EMBL/GenBank/DDBJ whole genome shotgun (WGS) entry which is preliminary data.</text>
</comment>
<dbReference type="PANTHER" id="PTHR33525">
    <property type="match status" value="1"/>
</dbReference>
<dbReference type="Gene3D" id="1.10.3210.10">
    <property type="entry name" value="Hypothetical protein af1432"/>
    <property type="match status" value="1"/>
</dbReference>
<evidence type="ECO:0000313" key="3">
    <source>
        <dbReference type="Proteomes" id="UP000006431"/>
    </source>
</evidence>
<protein>
    <submittedName>
        <fullName evidence="2">Diguanylate phosphodiesterase</fullName>
    </submittedName>
</protein>
<dbReference type="Gene3D" id="3.20.20.450">
    <property type="entry name" value="EAL domain"/>
    <property type="match status" value="1"/>
</dbReference>
<dbReference type="eggNOG" id="COG3434">
    <property type="taxonomic scope" value="Bacteria"/>
</dbReference>
<dbReference type="InterPro" id="IPR014408">
    <property type="entry name" value="dGMP_Pdiesterase_EAL/HD-GYP"/>
</dbReference>
<dbReference type="SUPFAM" id="SSF109604">
    <property type="entry name" value="HD-domain/PDEase-like"/>
    <property type="match status" value="1"/>
</dbReference>
<dbReference type="RefSeq" id="WP_008337366.1">
    <property type="nucleotide sequence ID" value="NZ_AFRZ01000001.1"/>
</dbReference>
<dbReference type="OrthoDB" id="9804751at2"/>
<dbReference type="Pfam" id="PF08668">
    <property type="entry name" value="HDOD"/>
    <property type="match status" value="1"/>
</dbReference>
<dbReference type="AlphaFoldDB" id="B6BJJ2"/>
<dbReference type="SUPFAM" id="SSF141868">
    <property type="entry name" value="EAL domain-like"/>
    <property type="match status" value="1"/>
</dbReference>
<dbReference type="HOGENOM" id="CLU_044951_2_0_7"/>
<dbReference type="PIRSF" id="PIRSF003180">
    <property type="entry name" value="DiGMPpdiest_YuxH"/>
    <property type="match status" value="1"/>
</dbReference>
<gene>
    <name evidence="2" type="ORF">SMGD1_2715</name>
</gene>
<name>B6BJJ2_SULGG</name>
<dbReference type="EMBL" id="AFRZ01000001">
    <property type="protein sequence ID" value="EHP31237.1"/>
    <property type="molecule type" value="Genomic_DNA"/>
</dbReference>
<evidence type="ECO:0000259" key="1">
    <source>
        <dbReference type="PROSITE" id="PS51833"/>
    </source>
</evidence>
<dbReference type="PANTHER" id="PTHR33525:SF4">
    <property type="entry name" value="CYCLIC DI-GMP PHOSPHODIESTERASE CDGJ"/>
    <property type="match status" value="1"/>
</dbReference>
<dbReference type="PROSITE" id="PS51833">
    <property type="entry name" value="HDOD"/>
    <property type="match status" value="1"/>
</dbReference>
<keyword evidence="3" id="KW-1185">Reference proteome</keyword>
<dbReference type="InterPro" id="IPR035919">
    <property type="entry name" value="EAL_sf"/>
</dbReference>
<reference evidence="2 3" key="1">
    <citation type="journal article" date="2012" name="Proc. Natl. Acad. Sci. U.S.A.">
        <title>Genome and physiology of a model Epsilonproteobacterium responsible for sulfide detoxification in marine oxygen depletion zones.</title>
        <authorList>
            <person name="Grote J."/>
            <person name="Schott T."/>
            <person name="Bruckner C.G."/>
            <person name="Glockner F.O."/>
            <person name="Jost G."/>
            <person name="Teeling H."/>
            <person name="Labrenz M."/>
            <person name="Jurgens K."/>
        </authorList>
    </citation>
    <scope>NUCLEOTIDE SEQUENCE [LARGE SCALE GENOMIC DNA]</scope>
    <source>
        <strain evidence="2 3">GD1</strain>
    </source>
</reference>
<dbReference type="Proteomes" id="UP000006431">
    <property type="component" value="Unassembled WGS sequence"/>
</dbReference>
<proteinExistence type="predicted"/>